<dbReference type="Proteomes" id="UP001153269">
    <property type="component" value="Unassembled WGS sequence"/>
</dbReference>
<keyword evidence="2" id="KW-1185">Reference proteome</keyword>
<dbReference type="EMBL" id="CADEAL010001236">
    <property type="protein sequence ID" value="CAB1430522.1"/>
    <property type="molecule type" value="Genomic_DNA"/>
</dbReference>
<dbReference type="AlphaFoldDB" id="A0A9N7UHE5"/>
<gene>
    <name evidence="1" type="ORF">PLEPLA_LOCUS18504</name>
</gene>
<protein>
    <submittedName>
        <fullName evidence="1">Uncharacterized protein</fullName>
    </submittedName>
</protein>
<comment type="caution">
    <text evidence="1">The sequence shown here is derived from an EMBL/GenBank/DDBJ whole genome shotgun (WGS) entry which is preliminary data.</text>
</comment>
<evidence type="ECO:0000313" key="1">
    <source>
        <dbReference type="EMBL" id="CAB1430522.1"/>
    </source>
</evidence>
<proteinExistence type="predicted"/>
<name>A0A9N7UHE5_PLEPL</name>
<accession>A0A9N7UHE5</accession>
<reference evidence="1" key="1">
    <citation type="submission" date="2020-03" db="EMBL/GenBank/DDBJ databases">
        <authorList>
            <person name="Weist P."/>
        </authorList>
    </citation>
    <scope>NUCLEOTIDE SEQUENCE</scope>
</reference>
<evidence type="ECO:0000313" key="2">
    <source>
        <dbReference type="Proteomes" id="UP001153269"/>
    </source>
</evidence>
<sequence length="121" mass="13221">MHVCKSRRRELSSDVIGLDSSGAEPSLEPHLPTCQVLEFNFFLPSCLSTDQQISQARPSQARLDLFHPAAFITTGIELAPFPLPAVFCGLAEAVQGRAKNGNKLDKVLTQLLSERLETMIG</sequence>
<organism evidence="1 2">
    <name type="scientific">Pleuronectes platessa</name>
    <name type="common">European plaice</name>
    <dbReference type="NCBI Taxonomy" id="8262"/>
    <lineage>
        <taxon>Eukaryota</taxon>
        <taxon>Metazoa</taxon>
        <taxon>Chordata</taxon>
        <taxon>Craniata</taxon>
        <taxon>Vertebrata</taxon>
        <taxon>Euteleostomi</taxon>
        <taxon>Actinopterygii</taxon>
        <taxon>Neopterygii</taxon>
        <taxon>Teleostei</taxon>
        <taxon>Neoteleostei</taxon>
        <taxon>Acanthomorphata</taxon>
        <taxon>Carangaria</taxon>
        <taxon>Pleuronectiformes</taxon>
        <taxon>Pleuronectoidei</taxon>
        <taxon>Pleuronectidae</taxon>
        <taxon>Pleuronectes</taxon>
    </lineage>
</organism>